<dbReference type="GO" id="GO:0004672">
    <property type="term" value="F:protein kinase activity"/>
    <property type="evidence" value="ECO:0007669"/>
    <property type="project" value="InterPro"/>
</dbReference>
<dbReference type="Pfam" id="PF00069">
    <property type="entry name" value="Pkinase"/>
    <property type="match status" value="1"/>
</dbReference>
<evidence type="ECO:0000313" key="6">
    <source>
        <dbReference type="Proteomes" id="UP000324705"/>
    </source>
</evidence>
<accession>A0A9R0Z0I0</accession>
<evidence type="ECO:0000259" key="4">
    <source>
        <dbReference type="PROSITE" id="PS50011"/>
    </source>
</evidence>
<dbReference type="InterPro" id="IPR000719">
    <property type="entry name" value="Prot_kinase_dom"/>
</dbReference>
<sequence length="429" mass="49014">MNHPNIVKLKEVIRENDMLFFVFEYMECNLYQLMKSKGKPFSETEIRNWCFQVFQALSHMHQRGYFHRDLKPENLLVTKELIKVADFGLAREIISEPPYTEYVSTRCIVPQRFYFKLLFTAQQLTCGLWAPLLPSFFHTDLFSLAQVKRTRYTKSVAFLAHQISILGLEDCSWQHLSIFSFSQQSRCISLSEVVPTASEDALNLISWLCSWDPRKRPTAVEVLQHPFFQPCFYVPPSLRFRSTGYATTPPSVGAKGAMDQKNARRYPVGTLTNGRPAVNNSYLSTSNVPARAAGVQRKLELDHQVKPEGNHKLTKENAMNQPWSRLPPAPVRNNGNYLAAKEQIPHGGVPDIAEKLSQLSVTSTTNRAPIMSSDRFADLKGATRAHQPEPVRRPVPLGPRDTWHARNDPFRRTYEMPGERALLQRKLVS</sequence>
<dbReference type="Gramene" id="TRITD7Av1G011740.12">
    <property type="protein sequence ID" value="TRITD7Av1G011740.12"/>
    <property type="gene ID" value="TRITD7Av1G011740"/>
</dbReference>
<feature type="compositionally biased region" description="Basic and acidic residues" evidence="3">
    <location>
        <begin position="401"/>
        <end position="410"/>
    </location>
</feature>
<dbReference type="EMBL" id="LT934123">
    <property type="protein sequence ID" value="VAI69092.1"/>
    <property type="molecule type" value="Genomic_DNA"/>
</dbReference>
<dbReference type="InterPro" id="IPR050117">
    <property type="entry name" value="MAPK"/>
</dbReference>
<name>A0A9R0Z0I0_TRITD</name>
<feature type="compositionally biased region" description="Basic and acidic residues" evidence="3">
    <location>
        <begin position="304"/>
        <end position="315"/>
    </location>
</feature>
<dbReference type="InterPro" id="IPR008271">
    <property type="entry name" value="Ser/Thr_kinase_AS"/>
</dbReference>
<reference evidence="5 6" key="1">
    <citation type="submission" date="2017-09" db="EMBL/GenBank/DDBJ databases">
        <authorList>
            <consortium name="International Durum Wheat Genome Sequencing Consortium (IDWGSC)"/>
            <person name="Milanesi L."/>
        </authorList>
    </citation>
    <scope>NUCLEOTIDE SEQUENCE [LARGE SCALE GENOMIC DNA]</scope>
    <source>
        <strain evidence="6">cv. Svevo</strain>
    </source>
</reference>
<dbReference type="PROSITE" id="PS00108">
    <property type="entry name" value="PROTEIN_KINASE_ST"/>
    <property type="match status" value="1"/>
</dbReference>
<dbReference type="PROSITE" id="PS50011">
    <property type="entry name" value="PROTEIN_KINASE_DOM"/>
    <property type="match status" value="1"/>
</dbReference>
<feature type="region of interest" description="Disordered" evidence="3">
    <location>
        <begin position="304"/>
        <end position="331"/>
    </location>
</feature>
<keyword evidence="1" id="KW-0547">Nucleotide-binding</keyword>
<proteinExistence type="predicted"/>
<dbReference type="SMART" id="SM00220">
    <property type="entry name" value="S_TKc"/>
    <property type="match status" value="1"/>
</dbReference>
<protein>
    <recommendedName>
        <fullName evidence="4">Protein kinase domain-containing protein</fullName>
    </recommendedName>
</protein>
<evidence type="ECO:0000256" key="1">
    <source>
        <dbReference type="ARBA" id="ARBA00022741"/>
    </source>
</evidence>
<dbReference type="InterPro" id="IPR011009">
    <property type="entry name" value="Kinase-like_dom_sf"/>
</dbReference>
<keyword evidence="6" id="KW-1185">Reference proteome</keyword>
<evidence type="ECO:0000256" key="3">
    <source>
        <dbReference type="SAM" id="MobiDB-lite"/>
    </source>
</evidence>
<feature type="domain" description="Protein kinase" evidence="4">
    <location>
        <begin position="1"/>
        <end position="228"/>
    </location>
</feature>
<dbReference type="Gene3D" id="1.10.510.10">
    <property type="entry name" value="Transferase(Phosphotransferase) domain 1"/>
    <property type="match status" value="1"/>
</dbReference>
<dbReference type="PANTHER" id="PTHR24055">
    <property type="entry name" value="MITOGEN-ACTIVATED PROTEIN KINASE"/>
    <property type="match status" value="1"/>
</dbReference>
<keyword evidence="2" id="KW-0067">ATP-binding</keyword>
<dbReference type="AlphaFoldDB" id="A0A9R0Z0I0"/>
<evidence type="ECO:0000256" key="2">
    <source>
        <dbReference type="ARBA" id="ARBA00022840"/>
    </source>
</evidence>
<dbReference type="Gene3D" id="3.30.200.20">
    <property type="entry name" value="Phosphorylase Kinase, domain 1"/>
    <property type="match status" value="1"/>
</dbReference>
<dbReference type="GO" id="GO:0005524">
    <property type="term" value="F:ATP binding"/>
    <property type="evidence" value="ECO:0007669"/>
    <property type="project" value="UniProtKB-KW"/>
</dbReference>
<gene>
    <name evidence="5" type="ORF">TRITD_7Av1G011740</name>
</gene>
<feature type="region of interest" description="Disordered" evidence="3">
    <location>
        <begin position="382"/>
        <end position="410"/>
    </location>
</feature>
<dbReference type="Proteomes" id="UP000324705">
    <property type="component" value="Chromosome 7A"/>
</dbReference>
<organism evidence="5 6">
    <name type="scientific">Triticum turgidum subsp. durum</name>
    <name type="common">Durum wheat</name>
    <name type="synonym">Triticum durum</name>
    <dbReference type="NCBI Taxonomy" id="4567"/>
    <lineage>
        <taxon>Eukaryota</taxon>
        <taxon>Viridiplantae</taxon>
        <taxon>Streptophyta</taxon>
        <taxon>Embryophyta</taxon>
        <taxon>Tracheophyta</taxon>
        <taxon>Spermatophyta</taxon>
        <taxon>Magnoliopsida</taxon>
        <taxon>Liliopsida</taxon>
        <taxon>Poales</taxon>
        <taxon>Poaceae</taxon>
        <taxon>BOP clade</taxon>
        <taxon>Pooideae</taxon>
        <taxon>Triticodae</taxon>
        <taxon>Triticeae</taxon>
        <taxon>Triticinae</taxon>
        <taxon>Triticum</taxon>
    </lineage>
</organism>
<evidence type="ECO:0000313" key="5">
    <source>
        <dbReference type="EMBL" id="VAI69092.1"/>
    </source>
</evidence>
<dbReference type="SUPFAM" id="SSF56112">
    <property type="entry name" value="Protein kinase-like (PK-like)"/>
    <property type="match status" value="1"/>
</dbReference>